<name>A0A2S7SXB7_9BACT</name>
<dbReference type="Proteomes" id="UP000239872">
    <property type="component" value="Unassembled WGS sequence"/>
</dbReference>
<feature type="transmembrane region" description="Helical" evidence="1">
    <location>
        <begin position="78"/>
        <end position="97"/>
    </location>
</feature>
<evidence type="ECO:0000313" key="2">
    <source>
        <dbReference type="EMBL" id="PQJ11569.1"/>
    </source>
</evidence>
<dbReference type="OrthoDB" id="9954275at2"/>
<dbReference type="EMBL" id="PPSL01000002">
    <property type="protein sequence ID" value="PQJ11569.1"/>
    <property type="molecule type" value="Genomic_DNA"/>
</dbReference>
<gene>
    <name evidence="2" type="ORF">CJD36_007165</name>
</gene>
<dbReference type="RefSeq" id="WP_105038449.1">
    <property type="nucleotide sequence ID" value="NZ_PPSL01000002.1"/>
</dbReference>
<accession>A0A2S7SXB7</accession>
<feature type="transmembrane region" description="Helical" evidence="1">
    <location>
        <begin position="30"/>
        <end position="51"/>
    </location>
</feature>
<evidence type="ECO:0000313" key="3">
    <source>
        <dbReference type="Proteomes" id="UP000239872"/>
    </source>
</evidence>
<keyword evidence="1" id="KW-0472">Membrane</keyword>
<protein>
    <submittedName>
        <fullName evidence="2">Uncharacterized protein</fullName>
    </submittedName>
</protein>
<sequence length="180" mass="21532">MNGERKVELVPLTEDDKEFLLTVYNVKRRFFFKVYPVLFVLAIFFGSRIDYRSRYSWKVRRWEETDDSKFLSRGGMRTVGICFLESIVIGTGLFHYYRKVLPYKSDVDSGVKEKIGYKIVRKEYFELIDKFYFAFDDPNHLHHEVDADTYHSCDEGDTMYAYRAVQSNHVFEENGRFNLF</sequence>
<keyword evidence="1" id="KW-1133">Transmembrane helix</keyword>
<keyword evidence="1" id="KW-0812">Transmembrane</keyword>
<evidence type="ECO:0000256" key="1">
    <source>
        <dbReference type="SAM" id="Phobius"/>
    </source>
</evidence>
<organism evidence="2 3">
    <name type="scientific">Flavipsychrobacter stenotrophus</name>
    <dbReference type="NCBI Taxonomy" id="2077091"/>
    <lineage>
        <taxon>Bacteria</taxon>
        <taxon>Pseudomonadati</taxon>
        <taxon>Bacteroidota</taxon>
        <taxon>Chitinophagia</taxon>
        <taxon>Chitinophagales</taxon>
        <taxon>Chitinophagaceae</taxon>
        <taxon>Flavipsychrobacter</taxon>
    </lineage>
</organism>
<proteinExistence type="predicted"/>
<keyword evidence="3" id="KW-1185">Reference proteome</keyword>
<dbReference type="AlphaFoldDB" id="A0A2S7SXB7"/>
<comment type="caution">
    <text evidence="2">The sequence shown here is derived from an EMBL/GenBank/DDBJ whole genome shotgun (WGS) entry which is preliminary data.</text>
</comment>
<reference evidence="2 3" key="1">
    <citation type="submission" date="2018-01" db="EMBL/GenBank/DDBJ databases">
        <title>A novel member of the phylum Bacteroidetes isolated from glacier ice.</title>
        <authorList>
            <person name="Liu Q."/>
            <person name="Xin Y.-H."/>
        </authorList>
    </citation>
    <scope>NUCLEOTIDE SEQUENCE [LARGE SCALE GENOMIC DNA]</scope>
    <source>
        <strain evidence="2 3">RB1R16</strain>
    </source>
</reference>